<feature type="compositionally biased region" description="Basic residues" evidence="1">
    <location>
        <begin position="937"/>
        <end position="957"/>
    </location>
</feature>
<reference evidence="3" key="4">
    <citation type="journal article" date="2015" name="PLoS ONE">
        <title>Comprehensive Evaluation of Toxoplasma gondii VEG and Neospora caninum LIV Genomes with Tachyzoite Stage Transcriptome and Proteome Defines Novel Transcript Features.</title>
        <authorList>
            <person name="Ramaprasad A."/>
            <person name="Mourier T."/>
            <person name="Naeem R."/>
            <person name="Malas T.B."/>
            <person name="Moussa E."/>
            <person name="Panigrahi A."/>
            <person name="Vermont S.J."/>
            <person name="Otto T.D."/>
            <person name="Wastling J."/>
            <person name="Pain A."/>
        </authorList>
    </citation>
    <scope>NUCLEOTIDE SEQUENCE</scope>
    <source>
        <strain evidence="3">Liverpool</strain>
    </source>
</reference>
<dbReference type="EMBL" id="FR823386">
    <property type="protein sequence ID" value="CBZ51507.1"/>
    <property type="molecule type" value="Genomic_DNA"/>
</dbReference>
<feature type="region of interest" description="Disordered" evidence="1">
    <location>
        <begin position="1023"/>
        <end position="1118"/>
    </location>
</feature>
<feature type="compositionally biased region" description="Basic and acidic residues" evidence="1">
    <location>
        <begin position="1156"/>
        <end position="1170"/>
    </location>
</feature>
<accession>F0VCZ2</accession>
<feature type="compositionally biased region" description="Low complexity" evidence="1">
    <location>
        <begin position="330"/>
        <end position="344"/>
    </location>
</feature>
<sequence length="1231" mass="131354">MTAADKHTQLTLQNIVLRRCISSDQEQLLRFHAQQSPSSLLGSARSSLHAGSTLLASPCQSPYCILVKFCDRGGSRRQRVVLAGLHETLPIHRTGSSAPDTRFSRAASRWSGTILPVGSPALCSSTADQVYDLSCGATVAKCTLVRPSLSRASGSLSDRRASSAEWPISCRRPSSSTPRRRPSRDREDADAPREKRSLSGVPQTRSRSSCSLSPRGVRMEGYSATRDSVVLASAVPYGSDPCAPISGAPEMLVMPPVMVTPSQGVETDVLSSRGHSPRQDLTHQTDYVWSWERQQPPPEPVEEPILRRDISPGAATLLSLAHPCVSPAPAAGAPGTAAPAALGSGRSGTGQGSVLTNIRAMCESIELARALASFYYGSDKPLVKSSFHRHPEVASVLEDLRKMKTVLVDSVERLQVQELEEALQVACMRSLEEEANAGGEAEAAELALRQQLAANKESEGSSSALAGAGAFVAETAAKVGDCIRQAASDLLGVDKRSKGQKLLSSGSEKDSLASARSKNHSGLSGERLTSRLSSSSSTTTDSSLGSTKGRLTTPFKSLSRCFGSSAAARTEETVGVLEAIDERSENGTGLPSQNAGSRIGSVHLRTSTANRNGRRGLGRQQQFRTTPRRLGRRVHTLEGGKAGIAETDPESASFTALTPDQSIPEAIPELANTSSLLGRIRRGRSMPETVSRTLASGKEGSVPSPIFVAPAVYEASQPSTHKPPRWRRWGRRWSHSGARTEGIAGAAKAFQDFRTLEAARQLGTELAVTAAGEATAAVSRATQDTDSQAHGWSFRWGSRRRSSYRPSSTPARGGGVITTAPSSGSESGQYVSTATGQWLSQPSAVLIDDESGIGEHVARRMSSGSWVHPVAPTTARNISRRQSPASRRAPSGQMELVLLHQIPDRPPLASSAQRCTAPAKGTTGSRPSTSGGGQQTARRRRNRWLPFRLRKGHRRSRAVGDSAAAVPDGGQETRGFKDQMEPCTTESTQNATRTTFQRAGAGKGRNDEAILAVPKNRKAESWFRHALSGSSKRRGKCARDLHADHDRNNHAESRVSSLTMPEETNSAVRTSSLPSRRSVTSRSHAAEEEERERLSDLCSGSETPTLISADSASSANGPLREMWLSRKLSRFRSRKGGKIRSPSRGGRLPRASETSEDARGTADDSTREPDLRANSLLTGELSLDVADAKGSPPLASQCVEDGGNNGSDVIDVEVGTDAETVQDELVLRRLA</sequence>
<dbReference type="VEuPathDB" id="ToxoDB:NCLIV_013000"/>
<name>F0VCZ2_NEOCL</name>
<dbReference type="Proteomes" id="UP000007494">
    <property type="component" value="Chromosome V"/>
</dbReference>
<feature type="region of interest" description="Disordered" evidence="1">
    <location>
        <begin position="798"/>
        <end position="829"/>
    </location>
</feature>
<feature type="compositionally biased region" description="Polar residues" evidence="1">
    <location>
        <begin position="1098"/>
        <end position="1116"/>
    </location>
</feature>
<feature type="compositionally biased region" description="Low complexity" evidence="1">
    <location>
        <begin position="521"/>
        <end position="547"/>
    </location>
</feature>
<dbReference type="AlphaFoldDB" id="F0VCZ2"/>
<dbReference type="OMA" id="WGRRWSH"/>
<organism evidence="2 4">
    <name type="scientific">Neospora caninum (strain Liverpool)</name>
    <dbReference type="NCBI Taxonomy" id="572307"/>
    <lineage>
        <taxon>Eukaryota</taxon>
        <taxon>Sar</taxon>
        <taxon>Alveolata</taxon>
        <taxon>Apicomplexa</taxon>
        <taxon>Conoidasida</taxon>
        <taxon>Coccidia</taxon>
        <taxon>Eucoccidiorida</taxon>
        <taxon>Eimeriorina</taxon>
        <taxon>Sarcocystidae</taxon>
        <taxon>Neospora</taxon>
    </lineage>
</organism>
<feature type="region of interest" description="Disordered" evidence="1">
    <location>
        <begin position="581"/>
        <end position="656"/>
    </location>
</feature>
<keyword evidence="4" id="KW-1185">Reference proteome</keyword>
<gene>
    <name evidence="3" type="ORF">BN1204_013000</name>
    <name evidence="2" type="ORF">NCLIV_013000</name>
</gene>
<protein>
    <submittedName>
        <fullName evidence="2">Uncharacterized protein</fullName>
    </submittedName>
</protein>
<feature type="compositionally biased region" description="Polar residues" evidence="1">
    <location>
        <begin position="586"/>
        <end position="596"/>
    </location>
</feature>
<feature type="compositionally biased region" description="Polar residues" evidence="1">
    <location>
        <begin position="819"/>
        <end position="829"/>
    </location>
</feature>
<dbReference type="OrthoDB" id="332511at2759"/>
<feature type="compositionally biased region" description="Polar residues" evidence="1">
    <location>
        <begin position="1054"/>
        <end position="1083"/>
    </location>
</feature>
<dbReference type="InParanoid" id="F0VCZ2"/>
<proteinExistence type="predicted"/>
<feature type="compositionally biased region" description="Polar residues" evidence="1">
    <location>
        <begin position="982"/>
        <end position="997"/>
    </location>
</feature>
<evidence type="ECO:0000313" key="3">
    <source>
        <dbReference type="EMBL" id="CEL65457.1"/>
    </source>
</evidence>
<reference evidence="2" key="1">
    <citation type="submission" date="2011-02" db="EMBL/GenBank/DDBJ databases">
        <authorList>
            <person name="Aslett M."/>
        </authorList>
    </citation>
    <scope>NUCLEOTIDE SEQUENCE</scope>
    <source>
        <strain evidence="2">Liverpool</strain>
    </source>
</reference>
<evidence type="ECO:0000313" key="2">
    <source>
        <dbReference type="EMBL" id="CBZ51507.1"/>
    </source>
</evidence>
<reference evidence="2" key="2">
    <citation type="submission" date="2011-03" db="EMBL/GenBank/DDBJ databases">
        <title>Comparative genomics and transcriptomics of Neospora caninum and Toxoplasma gondii.</title>
        <authorList>
            <person name="Reid A.J."/>
            <person name="Sohal A."/>
            <person name="Harris D."/>
            <person name="Quail M."/>
            <person name="Sanders M."/>
            <person name="Berriman M."/>
            <person name="Wastling J.M."/>
            <person name="Pain A."/>
        </authorList>
    </citation>
    <scope>NUCLEOTIDE SEQUENCE</scope>
    <source>
        <strain evidence="2">Liverpool</strain>
    </source>
</reference>
<feature type="compositionally biased region" description="Basic and acidic residues" evidence="1">
    <location>
        <begin position="184"/>
        <end position="197"/>
    </location>
</feature>
<feature type="region of interest" description="Disordered" evidence="1">
    <location>
        <begin position="1186"/>
        <end position="1208"/>
    </location>
</feature>
<evidence type="ECO:0000256" key="1">
    <source>
        <dbReference type="SAM" id="MobiDB-lite"/>
    </source>
</evidence>
<dbReference type="eggNOG" id="ENOG502R0DE">
    <property type="taxonomic scope" value="Eukaryota"/>
</dbReference>
<feature type="region of interest" description="Disordered" evidence="1">
    <location>
        <begin position="1131"/>
        <end position="1170"/>
    </location>
</feature>
<reference evidence="4" key="3">
    <citation type="journal article" date="2012" name="PLoS Pathog.">
        <title>Comparative genomics of the apicomplexan parasites Toxoplasma gondii and Neospora caninum: Coccidia differing in host range and transmission strategy.</title>
        <authorList>
            <person name="Reid A.J."/>
            <person name="Vermont S.J."/>
            <person name="Cotton J.A."/>
            <person name="Harris D."/>
            <person name="Hill-Cawthorne G.A."/>
            <person name="Konen-Waisman S."/>
            <person name="Latham S.M."/>
            <person name="Mourier T."/>
            <person name="Norton R."/>
            <person name="Quail M.A."/>
            <person name="Sanders M."/>
            <person name="Shanmugam D."/>
            <person name="Sohal A."/>
            <person name="Wasmuth J.D."/>
            <person name="Brunk B."/>
            <person name="Grigg M.E."/>
            <person name="Howard J.C."/>
            <person name="Parkinson J."/>
            <person name="Roos D.S."/>
            <person name="Trees A.J."/>
            <person name="Berriman M."/>
            <person name="Pain A."/>
            <person name="Wastling J.M."/>
        </authorList>
    </citation>
    <scope>NUCLEOTIDE SEQUENCE [LARGE SCALE GENOMIC DNA]</scope>
    <source>
        <strain evidence="4">Liverpool</strain>
    </source>
</reference>
<feature type="region of interest" description="Disordered" evidence="1">
    <location>
        <begin position="330"/>
        <end position="350"/>
    </location>
</feature>
<feature type="region of interest" description="Disordered" evidence="1">
    <location>
        <begin position="906"/>
        <end position="1007"/>
    </location>
</feature>
<feature type="compositionally biased region" description="Basic and acidic residues" evidence="1">
    <location>
        <begin position="1037"/>
        <end position="1053"/>
    </location>
</feature>
<dbReference type="RefSeq" id="XP_003881540.1">
    <property type="nucleotide sequence ID" value="XM_003881491.1"/>
</dbReference>
<dbReference type="GeneID" id="13443816"/>
<feature type="region of interest" description="Disordered" evidence="1">
    <location>
        <begin position="163"/>
        <end position="215"/>
    </location>
</feature>
<dbReference type="EMBL" id="LN714479">
    <property type="protein sequence ID" value="CEL65457.1"/>
    <property type="molecule type" value="Genomic_DNA"/>
</dbReference>
<feature type="region of interest" description="Disordered" evidence="1">
    <location>
        <begin position="498"/>
        <end position="550"/>
    </location>
</feature>
<evidence type="ECO:0000313" key="4">
    <source>
        <dbReference type="Proteomes" id="UP000007494"/>
    </source>
</evidence>
<feature type="compositionally biased region" description="Polar residues" evidence="1">
    <location>
        <begin position="200"/>
        <end position="212"/>
    </location>
</feature>